<dbReference type="AlphaFoldDB" id="A0A8J3R4D8"/>
<gene>
    <name evidence="1" type="primary">cebE_2</name>
    <name evidence="1" type="ORF">Mth01_11550</name>
</gene>
<dbReference type="SUPFAM" id="SSF53850">
    <property type="entry name" value="Periplasmic binding protein-like II"/>
    <property type="match status" value="1"/>
</dbReference>
<name>A0A8J3R4D8_9ACTN</name>
<dbReference type="InterPro" id="IPR050490">
    <property type="entry name" value="Bact_solute-bd_prot1"/>
</dbReference>
<dbReference type="Gene3D" id="3.40.190.10">
    <property type="entry name" value="Periplasmic binding protein-like II"/>
    <property type="match status" value="1"/>
</dbReference>
<dbReference type="Proteomes" id="UP000610966">
    <property type="component" value="Unassembled WGS sequence"/>
</dbReference>
<dbReference type="PANTHER" id="PTHR43649:SF32">
    <property type="entry name" value="SUGAR BINDING SECRETED PROTEIN"/>
    <property type="match status" value="1"/>
</dbReference>
<protein>
    <submittedName>
        <fullName evidence="1">ABC transporter substrate-binding protein</fullName>
    </submittedName>
</protein>
<dbReference type="RefSeq" id="WP_204012376.1">
    <property type="nucleotide sequence ID" value="NZ_BOOG01000011.1"/>
</dbReference>
<proteinExistence type="predicted"/>
<evidence type="ECO:0000313" key="1">
    <source>
        <dbReference type="EMBL" id="GIH68902.1"/>
    </source>
</evidence>
<dbReference type="EMBL" id="BOOG01000011">
    <property type="protein sequence ID" value="GIH68902.1"/>
    <property type="molecule type" value="Genomic_DNA"/>
</dbReference>
<keyword evidence="2" id="KW-1185">Reference proteome</keyword>
<dbReference type="InterPro" id="IPR006059">
    <property type="entry name" value="SBP"/>
</dbReference>
<sequence>MSIPRVSPSARTTRLTQITRITRINRVTRFAAPMLAATLLTLTAAACGGGSDTSPQSGGSGGSTEKIKLTVGLFGDFGFKPLYEEFKKTHPNVEIEERQAAADDHHTNLATHLATGAGAADVEAIEVGYISRFTPQPDKFVDLKQFGLDKRQSDYLDWKWQQGLAPDGSIIGLGTDVGGLAMCYRTDLFEKAGLPTGRDEVSALWPTWEQYIETGKKFAAAAPKDTKFFDSPGEIMRAMIAQAPVGVYDAQDNIVVGTNPDVKKAWDLSVQMIEDGLSAKIGAWTPEWNTGFAKDSFATIICPAWMTAYIQDQAKSAAGKWDIAAVPGGAGNAGGTHLTVPKQSKHPKEAAELADFLTSTQSQAAVFKAIGNFPSTPALYDQPDIQNFTKDFFNGAPVGKIYSDAVRNLKPQHLGPREGDVRTAIGNGLGRVEQGRQKPDEAWAQVLKDVENIK</sequence>
<dbReference type="Pfam" id="PF13416">
    <property type="entry name" value="SBP_bac_8"/>
    <property type="match status" value="1"/>
</dbReference>
<accession>A0A8J3R4D8</accession>
<organism evidence="1 2">
    <name type="scientific">Sphaerimonospora thailandensis</name>
    <dbReference type="NCBI Taxonomy" id="795644"/>
    <lineage>
        <taxon>Bacteria</taxon>
        <taxon>Bacillati</taxon>
        <taxon>Actinomycetota</taxon>
        <taxon>Actinomycetes</taxon>
        <taxon>Streptosporangiales</taxon>
        <taxon>Streptosporangiaceae</taxon>
        <taxon>Sphaerimonospora</taxon>
    </lineage>
</organism>
<evidence type="ECO:0000313" key="2">
    <source>
        <dbReference type="Proteomes" id="UP000610966"/>
    </source>
</evidence>
<dbReference type="PANTHER" id="PTHR43649">
    <property type="entry name" value="ARABINOSE-BINDING PROTEIN-RELATED"/>
    <property type="match status" value="1"/>
</dbReference>
<reference evidence="1" key="1">
    <citation type="submission" date="2021-01" db="EMBL/GenBank/DDBJ databases">
        <title>Whole genome shotgun sequence of Sphaerimonospora thailandensis NBRC 107569.</title>
        <authorList>
            <person name="Komaki H."/>
            <person name="Tamura T."/>
        </authorList>
    </citation>
    <scope>NUCLEOTIDE SEQUENCE</scope>
    <source>
        <strain evidence="1">NBRC 107569</strain>
    </source>
</reference>
<comment type="caution">
    <text evidence="1">The sequence shown here is derived from an EMBL/GenBank/DDBJ whole genome shotgun (WGS) entry which is preliminary data.</text>
</comment>